<gene>
    <name evidence="2" type="ORF">DA73_0400035055</name>
</gene>
<feature type="transmembrane region" description="Helical" evidence="1">
    <location>
        <begin position="226"/>
        <end position="248"/>
    </location>
</feature>
<comment type="caution">
    <text evidence="2">The sequence shown here is derived from an EMBL/GenBank/DDBJ whole genome shotgun (WGS) entry which is preliminary data.</text>
</comment>
<dbReference type="Pfam" id="PF00805">
    <property type="entry name" value="Pentapeptide"/>
    <property type="match status" value="3"/>
</dbReference>
<keyword evidence="3" id="KW-1185">Reference proteome</keyword>
<feature type="transmembrane region" description="Helical" evidence="1">
    <location>
        <begin position="121"/>
        <end position="144"/>
    </location>
</feature>
<reference evidence="2" key="2">
    <citation type="submission" date="2019-11" db="EMBL/GenBank/DDBJ databases">
        <title>Improved Assembly of Tolypothrix boutellei genome.</title>
        <authorList>
            <person name="Sarangi A.N."/>
            <person name="Mukherjee M."/>
            <person name="Ghosh S."/>
            <person name="Singh D."/>
            <person name="Das A."/>
            <person name="Kant S."/>
            <person name="Prusty A."/>
            <person name="Tripathy S."/>
        </authorList>
    </citation>
    <scope>NUCLEOTIDE SEQUENCE</scope>
    <source>
        <strain evidence="2">VB521301</strain>
    </source>
</reference>
<protein>
    <submittedName>
        <fullName evidence="2">Pentapeptide repeat-containing protein</fullName>
    </submittedName>
</protein>
<organism evidence="2 3">
    <name type="scientific">Tolypothrix bouteillei VB521301</name>
    <dbReference type="NCBI Taxonomy" id="1479485"/>
    <lineage>
        <taxon>Bacteria</taxon>
        <taxon>Bacillati</taxon>
        <taxon>Cyanobacteriota</taxon>
        <taxon>Cyanophyceae</taxon>
        <taxon>Nostocales</taxon>
        <taxon>Tolypothrichaceae</taxon>
        <taxon>Tolypothrix</taxon>
    </lineage>
</organism>
<feature type="transmembrane region" description="Helical" evidence="1">
    <location>
        <begin position="150"/>
        <end position="173"/>
    </location>
</feature>
<name>A0A8S9TDP0_9CYAN</name>
<dbReference type="RefSeq" id="WP_050046495.1">
    <property type="nucleotide sequence ID" value="NZ_JHEG04000001.1"/>
</dbReference>
<dbReference type="Gene3D" id="2.160.20.80">
    <property type="entry name" value="E3 ubiquitin-protein ligase SopA"/>
    <property type="match status" value="3"/>
</dbReference>
<evidence type="ECO:0000256" key="1">
    <source>
        <dbReference type="SAM" id="Phobius"/>
    </source>
</evidence>
<keyword evidence="1" id="KW-1133">Transmembrane helix</keyword>
<evidence type="ECO:0000313" key="2">
    <source>
        <dbReference type="EMBL" id="KAF3890097.1"/>
    </source>
</evidence>
<dbReference type="AlphaFoldDB" id="A0A8S9TDP0"/>
<dbReference type="InterPro" id="IPR051082">
    <property type="entry name" value="Pentapeptide-BTB/POZ_domain"/>
</dbReference>
<reference evidence="2" key="1">
    <citation type="journal article" date="2015" name="Genome Announc.">
        <title>Draft Genome Sequence of Tolypothrix boutellei Strain VB521301.</title>
        <authorList>
            <person name="Chandrababunaidu M.M."/>
            <person name="Singh D."/>
            <person name="Sen D."/>
            <person name="Bhan S."/>
            <person name="Das S."/>
            <person name="Gupta A."/>
            <person name="Adhikary S.P."/>
            <person name="Tripathy S."/>
        </authorList>
    </citation>
    <scope>NUCLEOTIDE SEQUENCE</scope>
    <source>
        <strain evidence="2">VB521301</strain>
    </source>
</reference>
<dbReference type="OrthoDB" id="457820at2"/>
<feature type="transmembrane region" description="Helical" evidence="1">
    <location>
        <begin position="60"/>
        <end position="90"/>
    </location>
</feature>
<feature type="transmembrane region" description="Helical" evidence="1">
    <location>
        <begin position="96"/>
        <end position="114"/>
    </location>
</feature>
<sequence>MAHGFSDRDLRGCSFRGADLTGANFFRSDIRGADFTNATLTGANFCQAKAGLQPSQAMRLVFIAIVLSALLGLTAIFAIVFFGCVLFPLAVTPRKILSATLVSELFAVYILFNIPHNLRAALGTIAATGAILGVIFGLTTGNFVGVSAGIVAAGIAVGVCTVAIAVSIIAATISEMMYGVIAVFAIVCATIASAILGSVLGVILGIPVVRFLRNDAILSLPKAEALSGTLIASTFGIAAGAMIVRYIVRQILAEDKTFGWMRKIAIAVLVRWGTSFKGADLTHADFAHATLKNTDFTNATLTRTHFHLAQHLETAKVDNTILSDPHVRNVVVTKRVAKESFAGCNLKGANLLGADLRNADFTEADLSEATLEYANLEGANLTKTKAIKADFRQAKLTGVCLEAWKIDKTTQLKEAICDYVYLTQKQLKRYPLYRKFVSEEFSLWVKQKIDEGRLR</sequence>
<dbReference type="EMBL" id="JHEG04000001">
    <property type="protein sequence ID" value="KAF3890097.1"/>
    <property type="molecule type" value="Genomic_DNA"/>
</dbReference>
<dbReference type="Proteomes" id="UP000029738">
    <property type="component" value="Unassembled WGS sequence"/>
</dbReference>
<evidence type="ECO:0000313" key="3">
    <source>
        <dbReference type="Proteomes" id="UP000029738"/>
    </source>
</evidence>
<keyword evidence="1" id="KW-0812">Transmembrane</keyword>
<accession>A0A8S9TDP0</accession>
<feature type="transmembrane region" description="Helical" evidence="1">
    <location>
        <begin position="180"/>
        <end position="206"/>
    </location>
</feature>
<keyword evidence="1" id="KW-0472">Membrane</keyword>
<dbReference type="SUPFAM" id="SSF141571">
    <property type="entry name" value="Pentapeptide repeat-like"/>
    <property type="match status" value="1"/>
</dbReference>
<proteinExistence type="predicted"/>
<dbReference type="PANTHER" id="PTHR14136:SF17">
    <property type="entry name" value="BTB_POZ DOMAIN-CONTAINING PROTEIN KCTD9"/>
    <property type="match status" value="1"/>
</dbReference>
<dbReference type="PANTHER" id="PTHR14136">
    <property type="entry name" value="BTB_POZ DOMAIN-CONTAINING PROTEIN KCTD9"/>
    <property type="match status" value="1"/>
</dbReference>
<dbReference type="InterPro" id="IPR001646">
    <property type="entry name" value="5peptide_repeat"/>
</dbReference>